<proteinExistence type="predicted"/>
<organism evidence="2 3">
    <name type="scientific">Anaerotruncus colihominis</name>
    <dbReference type="NCBI Taxonomy" id="169435"/>
    <lineage>
        <taxon>Bacteria</taxon>
        <taxon>Bacillati</taxon>
        <taxon>Bacillota</taxon>
        <taxon>Clostridia</taxon>
        <taxon>Eubacteriales</taxon>
        <taxon>Oscillospiraceae</taxon>
        <taxon>Anaerotruncus</taxon>
    </lineage>
</organism>
<name>A0A845QIE5_9FIRM</name>
<evidence type="ECO:0000313" key="3">
    <source>
        <dbReference type="Proteomes" id="UP000446866"/>
    </source>
</evidence>
<sequence length="350" mass="40477">MKNKRRIAVNIEIGALLKDKLFENRKVLAGREGLHRKVKRISVFDCPCVPDLLERKILCEGDLFITCLEQFRSEKDDCELRYYLECLIHSESAGLLIVTDDRVNLLTPQVLKLCEDNDFPLILIPEEYPYTVIIDTVHSYITFDTYNTINKLRLDKIMYESLNDTERSEVLYSIKPTVKQYIRGIFIQGGFNSDIARLELQSYYLNRENDIFVRTEQGMIILLSEDNKERLQQTLNACLVRIKEFLDNPVIGYSRAFPRKDCGKALEEARLALETAKAMDMTVKTYDALSSIQLLTAVKDTQEAEDYYDAYLEALRTKITEENLPEMILTVENYVANSGDDEPACQHHKI</sequence>
<keyword evidence="3" id="KW-1185">Reference proteome</keyword>
<protein>
    <recommendedName>
        <fullName evidence="1">Purine catabolism PurC-like domain-containing protein</fullName>
    </recommendedName>
</protein>
<evidence type="ECO:0000313" key="2">
    <source>
        <dbReference type="EMBL" id="NBH60543.1"/>
    </source>
</evidence>
<dbReference type="Proteomes" id="UP000446866">
    <property type="component" value="Unassembled WGS sequence"/>
</dbReference>
<reference evidence="2 3" key="1">
    <citation type="submission" date="2018-08" db="EMBL/GenBank/DDBJ databases">
        <title>Murine metabolic-syndrome-specific gut microbial biobank.</title>
        <authorList>
            <person name="Liu C."/>
        </authorList>
    </citation>
    <scope>NUCLEOTIDE SEQUENCE [LARGE SCALE GENOMIC DNA]</scope>
    <source>
        <strain evidence="2 3">28</strain>
    </source>
</reference>
<feature type="domain" description="Purine catabolism PurC-like" evidence="1">
    <location>
        <begin position="16"/>
        <end position="141"/>
    </location>
</feature>
<evidence type="ECO:0000259" key="1">
    <source>
        <dbReference type="Pfam" id="PF07905"/>
    </source>
</evidence>
<gene>
    <name evidence="2" type="ORF">D0435_02495</name>
</gene>
<dbReference type="InterPro" id="IPR012914">
    <property type="entry name" value="PucR_dom"/>
</dbReference>
<dbReference type="Pfam" id="PF07905">
    <property type="entry name" value="PucR"/>
    <property type="match status" value="1"/>
</dbReference>
<comment type="caution">
    <text evidence="2">The sequence shown here is derived from an EMBL/GenBank/DDBJ whole genome shotgun (WGS) entry which is preliminary data.</text>
</comment>
<accession>A0A845QIE5</accession>
<dbReference type="AlphaFoldDB" id="A0A845QIE5"/>
<dbReference type="EMBL" id="QXWK01000003">
    <property type="protein sequence ID" value="NBH60543.1"/>
    <property type="molecule type" value="Genomic_DNA"/>
</dbReference>